<comment type="subcellular location">
    <subcellularLocation>
        <location evidence="1 8">Cell membrane</location>
        <topology evidence="1 8">Multi-pass membrane protein</topology>
    </subcellularLocation>
</comment>
<dbReference type="AlphaFoldDB" id="A0A1D8K906"/>
<feature type="transmembrane region" description="Helical" evidence="8">
    <location>
        <begin position="103"/>
        <end position="124"/>
    </location>
</feature>
<keyword evidence="5 8" id="KW-0812">Transmembrane</keyword>
<evidence type="ECO:0000313" key="12">
    <source>
        <dbReference type="Proteomes" id="UP000095342"/>
    </source>
</evidence>
<dbReference type="InterPro" id="IPR035906">
    <property type="entry name" value="MetI-like_sf"/>
</dbReference>
<evidence type="ECO:0000256" key="6">
    <source>
        <dbReference type="ARBA" id="ARBA00022989"/>
    </source>
</evidence>
<dbReference type="Proteomes" id="UP000095342">
    <property type="component" value="Chromosome"/>
</dbReference>
<accession>A0A1D8K906</accession>
<dbReference type="KEGG" id="aaeo:BJI67_10440"/>
<feature type="transmembrane region" description="Helical" evidence="8">
    <location>
        <begin position="283"/>
        <end position="302"/>
    </location>
</feature>
<dbReference type="Pfam" id="PF00528">
    <property type="entry name" value="BPD_transp_1"/>
    <property type="match status" value="1"/>
</dbReference>
<feature type="compositionally biased region" description="Basic and acidic residues" evidence="9">
    <location>
        <begin position="1"/>
        <end position="13"/>
    </location>
</feature>
<sequence>MCCRWPSDEERADAATGSAPPMNAPLRRGLGLMLTVAPGVAWISVFLFLPSLLMGLLAFMTNGQYGQPTLPLTDSAFVQVAGYSFLGWSPGNLLVIWRSLTQAFYTTVATALLAYPLAFFIAGARERYRPILLLLVIVPSWTNQVVRTYAWMQILAPETWLSHLAISLGLLPQHMGLYPSGFAVSMGLVYNYLPYMVLPIYASVEKLDWRLVDAVRDLYASGWRVFRHGVFPQTVPGLLAGIILVAIPAFGAYIVPQLLGGDRSVLLGNLIAQQFSSMPNWPFGAALTLVMLVFTFGGLVVFRRMARRLNAGEANLL</sequence>
<reference evidence="11 12" key="1">
    <citation type="submission" date="2016-09" db="EMBL/GenBank/DDBJ databases">
        <title>Acidihalobacter prosperus V6 (DSM14174).</title>
        <authorList>
            <person name="Khaleque H.N."/>
            <person name="Ramsay J.P."/>
            <person name="Murphy R.J.T."/>
            <person name="Kaksonen A.H."/>
            <person name="Boxall N.J."/>
            <person name="Watkin E.L.J."/>
        </authorList>
    </citation>
    <scope>NUCLEOTIDE SEQUENCE [LARGE SCALE GENOMIC DNA]</scope>
    <source>
        <strain evidence="11 12">V6</strain>
    </source>
</reference>
<gene>
    <name evidence="11" type="ORF">BJI67_10440</name>
</gene>
<dbReference type="GO" id="GO:0055085">
    <property type="term" value="P:transmembrane transport"/>
    <property type="evidence" value="ECO:0007669"/>
    <property type="project" value="InterPro"/>
</dbReference>
<proteinExistence type="inferred from homology"/>
<evidence type="ECO:0000256" key="9">
    <source>
        <dbReference type="SAM" id="MobiDB-lite"/>
    </source>
</evidence>
<dbReference type="InterPro" id="IPR000515">
    <property type="entry name" value="MetI-like"/>
</dbReference>
<dbReference type="EMBL" id="CP017448">
    <property type="protein sequence ID" value="AOV17422.1"/>
    <property type="molecule type" value="Genomic_DNA"/>
</dbReference>
<dbReference type="PANTHER" id="PTHR42929">
    <property type="entry name" value="INNER MEMBRANE ABC TRANSPORTER PERMEASE PROTEIN YDCU-RELATED-RELATED"/>
    <property type="match status" value="1"/>
</dbReference>
<feature type="transmembrane region" description="Helical" evidence="8">
    <location>
        <begin position="234"/>
        <end position="255"/>
    </location>
</feature>
<comment type="similarity">
    <text evidence="2">Belongs to the binding-protein-dependent transport system permease family. CysTW subfamily.</text>
</comment>
<protein>
    <submittedName>
        <fullName evidence="11">Spermidine/putrescine ABC transporter permease</fullName>
    </submittedName>
</protein>
<dbReference type="Gene3D" id="1.10.3720.10">
    <property type="entry name" value="MetI-like"/>
    <property type="match status" value="1"/>
</dbReference>
<feature type="region of interest" description="Disordered" evidence="9">
    <location>
        <begin position="1"/>
        <end position="20"/>
    </location>
</feature>
<evidence type="ECO:0000256" key="1">
    <source>
        <dbReference type="ARBA" id="ARBA00004651"/>
    </source>
</evidence>
<organism evidence="11 12">
    <name type="scientific">Acidihalobacter aeolianus</name>
    <dbReference type="NCBI Taxonomy" id="2792603"/>
    <lineage>
        <taxon>Bacteria</taxon>
        <taxon>Pseudomonadati</taxon>
        <taxon>Pseudomonadota</taxon>
        <taxon>Gammaproteobacteria</taxon>
        <taxon>Chromatiales</taxon>
        <taxon>Ectothiorhodospiraceae</taxon>
        <taxon>Acidihalobacter</taxon>
    </lineage>
</organism>
<feature type="domain" description="ABC transmembrane type-1" evidence="10">
    <location>
        <begin position="96"/>
        <end position="302"/>
    </location>
</feature>
<dbReference type="GO" id="GO:0005886">
    <property type="term" value="C:plasma membrane"/>
    <property type="evidence" value="ECO:0007669"/>
    <property type="project" value="UniProtKB-SubCell"/>
</dbReference>
<name>A0A1D8K906_9GAMM</name>
<keyword evidence="7 8" id="KW-0472">Membrane</keyword>
<evidence type="ECO:0000256" key="5">
    <source>
        <dbReference type="ARBA" id="ARBA00022692"/>
    </source>
</evidence>
<feature type="transmembrane region" description="Helical" evidence="8">
    <location>
        <begin position="176"/>
        <end position="193"/>
    </location>
</feature>
<feature type="transmembrane region" description="Helical" evidence="8">
    <location>
        <begin position="80"/>
        <end position="97"/>
    </location>
</feature>
<dbReference type="PROSITE" id="PS50928">
    <property type="entry name" value="ABC_TM1"/>
    <property type="match status" value="1"/>
</dbReference>
<feature type="transmembrane region" description="Helical" evidence="8">
    <location>
        <begin position="30"/>
        <end position="59"/>
    </location>
</feature>
<evidence type="ECO:0000256" key="3">
    <source>
        <dbReference type="ARBA" id="ARBA00022448"/>
    </source>
</evidence>
<evidence type="ECO:0000313" key="11">
    <source>
        <dbReference type="EMBL" id="AOV17422.1"/>
    </source>
</evidence>
<keyword evidence="3 8" id="KW-0813">Transport</keyword>
<dbReference type="SUPFAM" id="SSF161098">
    <property type="entry name" value="MetI-like"/>
    <property type="match status" value="1"/>
</dbReference>
<dbReference type="CDD" id="cd06261">
    <property type="entry name" value="TM_PBP2"/>
    <property type="match status" value="1"/>
</dbReference>
<dbReference type="PANTHER" id="PTHR42929:SF1">
    <property type="entry name" value="INNER MEMBRANE ABC TRANSPORTER PERMEASE PROTEIN YDCU-RELATED"/>
    <property type="match status" value="1"/>
</dbReference>
<keyword evidence="4" id="KW-1003">Cell membrane</keyword>
<evidence type="ECO:0000259" key="10">
    <source>
        <dbReference type="PROSITE" id="PS50928"/>
    </source>
</evidence>
<keyword evidence="12" id="KW-1185">Reference proteome</keyword>
<evidence type="ECO:0000256" key="7">
    <source>
        <dbReference type="ARBA" id="ARBA00023136"/>
    </source>
</evidence>
<keyword evidence="6 8" id="KW-1133">Transmembrane helix</keyword>
<evidence type="ECO:0000256" key="8">
    <source>
        <dbReference type="RuleBase" id="RU363032"/>
    </source>
</evidence>
<evidence type="ECO:0000256" key="2">
    <source>
        <dbReference type="ARBA" id="ARBA00007069"/>
    </source>
</evidence>
<evidence type="ECO:0000256" key="4">
    <source>
        <dbReference type="ARBA" id="ARBA00022475"/>
    </source>
</evidence>